<feature type="region of interest" description="Disordered" evidence="1">
    <location>
        <begin position="112"/>
        <end position="137"/>
    </location>
</feature>
<keyword evidence="3" id="KW-1185">Reference proteome</keyword>
<organism evidence="2 3">
    <name type="scientific">Blastococcus brunescens</name>
    <dbReference type="NCBI Taxonomy" id="1564165"/>
    <lineage>
        <taxon>Bacteria</taxon>
        <taxon>Bacillati</taxon>
        <taxon>Actinomycetota</taxon>
        <taxon>Actinomycetes</taxon>
        <taxon>Geodermatophilales</taxon>
        <taxon>Geodermatophilaceae</taxon>
        <taxon>Blastococcus</taxon>
    </lineage>
</organism>
<reference evidence="2 3" key="1">
    <citation type="submission" date="2023-12" db="EMBL/GenBank/DDBJ databases">
        <title>Blastococcus brunescens sp. nov., an actonobacterium isolated from sandstone collected in sahara desert.</title>
        <authorList>
            <person name="Gtari M."/>
            <person name="Ghodhbane F."/>
        </authorList>
    </citation>
    <scope>NUCLEOTIDE SEQUENCE [LARGE SCALE GENOMIC DNA]</scope>
    <source>
        <strain evidence="2 3">BMG 8361</strain>
    </source>
</reference>
<accession>A0ABZ1ATX8</accession>
<dbReference type="EMBL" id="CP141261">
    <property type="protein sequence ID" value="WRL62036.1"/>
    <property type="molecule type" value="Genomic_DNA"/>
</dbReference>
<dbReference type="RefSeq" id="WP_324273391.1">
    <property type="nucleotide sequence ID" value="NZ_CP141261.1"/>
</dbReference>
<dbReference type="Proteomes" id="UP001324287">
    <property type="component" value="Chromosome"/>
</dbReference>
<evidence type="ECO:0000313" key="3">
    <source>
        <dbReference type="Proteomes" id="UP001324287"/>
    </source>
</evidence>
<evidence type="ECO:0000256" key="1">
    <source>
        <dbReference type="SAM" id="MobiDB-lite"/>
    </source>
</evidence>
<sequence>MPPPADDQSDRGAGDGIRAADVFVADLRSRPGGWLLQGVRLPGAALSELFTGLFPSPSVHDVVVTRRDDGTEVLREPAGEPLHAGELLAQVRDELERLDPATFLESWSAWRAGRRARRRPEHHPPRVLPGSRGSRSH</sequence>
<evidence type="ECO:0000313" key="2">
    <source>
        <dbReference type="EMBL" id="WRL62036.1"/>
    </source>
</evidence>
<feature type="compositionally biased region" description="Basic residues" evidence="1">
    <location>
        <begin position="112"/>
        <end position="121"/>
    </location>
</feature>
<name>A0ABZ1ATX8_9ACTN</name>
<proteinExistence type="predicted"/>
<protein>
    <submittedName>
        <fullName evidence="2">Uncharacterized protein</fullName>
    </submittedName>
</protein>
<gene>
    <name evidence="2" type="ORF">U6N30_18420</name>
</gene>